<dbReference type="PANTHER" id="PTHR12989">
    <property type="entry name" value="ALPHA-1,2-GLUCOSYLTRANSFERASE ALG10"/>
    <property type="match status" value="1"/>
</dbReference>
<comment type="subcellular location">
    <subcellularLocation>
        <location evidence="1">Endoplasmic reticulum membrane</location>
        <topology evidence="1">Multi-pass membrane protein</topology>
    </subcellularLocation>
</comment>
<evidence type="ECO:0000256" key="10">
    <source>
        <dbReference type="ARBA" id="ARBA00022989"/>
    </source>
</evidence>
<keyword evidence="9" id="KW-0256">Endoplasmic reticulum</keyword>
<comment type="function">
    <text evidence="16">Dol-P-Glc:Glc(2)Man(9)GlcNAc(2)-PP-Dol alpha-1,2-glucosyltransferase that operates in the biosynthetic pathway of dolichol-linked oligosaccharides, the glycan precursors employed in protein asparagine (N)-glycosylation. The assembly of dolichol-linked oligosaccharides begins on the cytosolic side of the endoplasmic reticulum membrane and finishes in its lumen. The sequential addition of sugars to dolichol pyrophosphate produces dolichol-linked oligosaccharides containing fourteen sugars, including two GlcNAcs, nine mannoses and three glucoses. Once assembled, the oligosaccharide is transferred from the lipid to nascent proteins by oligosaccharyltransferases. In the lumen of the endoplasmic reticulum, adds the third and last glucose residue from dolichyl phosphate glucose (Dol-P-Glc) onto the lipid-linked oligosaccharide intermediate Glc(2)Man(9)GlcNAc(2)-PP-Dol to produce Glc(3)Man(9)GlcNAc(2)-PP-Dol.</text>
</comment>
<evidence type="ECO:0000256" key="15">
    <source>
        <dbReference type="ARBA" id="ARBA00032674"/>
    </source>
</evidence>
<feature type="transmembrane region" description="Helical" evidence="18">
    <location>
        <begin position="108"/>
        <end position="133"/>
    </location>
</feature>
<evidence type="ECO:0000256" key="6">
    <source>
        <dbReference type="ARBA" id="ARBA00022676"/>
    </source>
</evidence>
<keyword evidence="7" id="KW-0808">Transferase</keyword>
<feature type="transmembrane region" description="Helical" evidence="18">
    <location>
        <begin position="225"/>
        <end position="245"/>
    </location>
</feature>
<dbReference type="Proteomes" id="UP001362899">
    <property type="component" value="Unassembled WGS sequence"/>
</dbReference>
<feature type="transmembrane region" description="Helical" evidence="18">
    <location>
        <begin position="290"/>
        <end position="310"/>
    </location>
</feature>
<gene>
    <name evidence="19" type="ORF">DASB73_011650</name>
</gene>
<dbReference type="AlphaFoldDB" id="A0AAV5RG67"/>
<evidence type="ECO:0000256" key="4">
    <source>
        <dbReference type="ARBA" id="ARBA00011967"/>
    </source>
</evidence>
<accession>A0AAV5RG67</accession>
<evidence type="ECO:0000256" key="3">
    <source>
        <dbReference type="ARBA" id="ARBA00010600"/>
    </source>
</evidence>
<reference evidence="19 20" key="1">
    <citation type="journal article" date="2023" name="Elife">
        <title>Identification of key yeast species and microbe-microbe interactions impacting larval growth of Drosophila in the wild.</title>
        <authorList>
            <person name="Mure A."/>
            <person name="Sugiura Y."/>
            <person name="Maeda R."/>
            <person name="Honda K."/>
            <person name="Sakurai N."/>
            <person name="Takahashi Y."/>
            <person name="Watada M."/>
            <person name="Katoh T."/>
            <person name="Gotoh A."/>
            <person name="Gotoh Y."/>
            <person name="Taniguchi I."/>
            <person name="Nakamura K."/>
            <person name="Hayashi T."/>
            <person name="Katayama T."/>
            <person name="Uemura T."/>
            <person name="Hattori Y."/>
        </authorList>
    </citation>
    <scope>NUCLEOTIDE SEQUENCE [LARGE SCALE GENOMIC DNA]</scope>
    <source>
        <strain evidence="19 20">SB-73</strain>
    </source>
</reference>
<comment type="similarity">
    <text evidence="3">Belongs to the ALG10 glucosyltransferase family.</text>
</comment>
<evidence type="ECO:0000256" key="11">
    <source>
        <dbReference type="ARBA" id="ARBA00023136"/>
    </source>
</evidence>
<dbReference type="EC" id="2.4.1.256" evidence="4"/>
<dbReference type="Pfam" id="PF04922">
    <property type="entry name" value="DIE2_ALG10"/>
    <property type="match status" value="1"/>
</dbReference>
<dbReference type="GO" id="GO:0006488">
    <property type="term" value="P:dolichol-linked oligosaccharide biosynthetic process"/>
    <property type="evidence" value="ECO:0007669"/>
    <property type="project" value="InterPro"/>
</dbReference>
<organism evidence="19 20">
    <name type="scientific">Starmerella bacillaris</name>
    <name type="common">Yeast</name>
    <name type="synonym">Candida zemplinina</name>
    <dbReference type="NCBI Taxonomy" id="1247836"/>
    <lineage>
        <taxon>Eukaryota</taxon>
        <taxon>Fungi</taxon>
        <taxon>Dikarya</taxon>
        <taxon>Ascomycota</taxon>
        <taxon>Saccharomycotina</taxon>
        <taxon>Dipodascomycetes</taxon>
        <taxon>Dipodascales</taxon>
        <taxon>Trichomonascaceae</taxon>
        <taxon>Starmerella</taxon>
    </lineage>
</organism>
<dbReference type="EMBL" id="BTGC01000003">
    <property type="protein sequence ID" value="GMM50207.1"/>
    <property type="molecule type" value="Genomic_DNA"/>
</dbReference>
<feature type="transmembrane region" description="Helical" evidence="18">
    <location>
        <begin position="187"/>
        <end position="203"/>
    </location>
</feature>
<feature type="transmembrane region" description="Helical" evidence="18">
    <location>
        <begin position="257"/>
        <end position="278"/>
    </location>
</feature>
<dbReference type="GO" id="GO:0005789">
    <property type="term" value="C:endoplasmic reticulum membrane"/>
    <property type="evidence" value="ECO:0007669"/>
    <property type="project" value="UniProtKB-SubCell"/>
</dbReference>
<dbReference type="InterPro" id="IPR016900">
    <property type="entry name" value="Alg10"/>
</dbReference>
<evidence type="ECO:0000256" key="16">
    <source>
        <dbReference type="ARBA" id="ARBA00044727"/>
    </source>
</evidence>
<name>A0AAV5RG67_STABA</name>
<evidence type="ECO:0000256" key="9">
    <source>
        <dbReference type="ARBA" id="ARBA00022824"/>
    </source>
</evidence>
<evidence type="ECO:0000313" key="19">
    <source>
        <dbReference type="EMBL" id="GMM50207.1"/>
    </source>
</evidence>
<evidence type="ECO:0000256" key="14">
    <source>
        <dbReference type="ARBA" id="ARBA00032130"/>
    </source>
</evidence>
<comment type="catalytic activity">
    <reaction evidence="17">
        <text>an alpha-D-Glc-(1-&gt;3)-alpha-D-Glc-(1-&gt;3)-alpha-D-Man-(1-&gt;2)-alpha-D-Man-(1-&gt;2)-alpha-D-Man-(1-&gt;3)-[alpha-D-Man-(1-&gt;2)-alpha-D-Man-(1-&gt;3)-[alpha-D-Man-(1-&gt;2)-alpha-D-Man-(1-&gt;6)]-alpha-D-Man-(1-&gt;6)]-beta-D-Man-(1-&gt;4)-beta-D-GlcNAc-(1-&gt;4)-alpha-D-GlcNAc-diphospho-di-trans,poly-cis-dolichol + a di-trans,poly-cis-dolichyl beta-D-glucosyl phosphate = a alpha-D-Glc-(1-&gt;2)-alpha-D-Glc-(1-&gt;3)-alpha-D-Glc-(1-&gt;3)-alpha-D-Man-(1-&gt;2)-alpha-D-Man-(1-&gt;2)-alpha-D-Man-(1-&gt;3)-[alpha-D-Man-(1-&gt;2)-alpha-D-Man-(1-&gt;3)-[alpha-D-Man-(1-&gt;2)-alpha-D-Man-(1-&gt;6)]-alpha-D-Man-(1-&gt;6)]-beta-D-Man-(1-&gt;4)-beta-D-GlcNAc-(1-&gt;4)-alpha-D-GlcNAc-diphospho-di-trans,poly-cis-dolichol + a di-trans,poly-cis-dolichyl phosphate + H(+)</text>
        <dbReference type="Rhea" id="RHEA:29543"/>
        <dbReference type="Rhea" id="RHEA-COMP:19498"/>
        <dbReference type="Rhea" id="RHEA-COMP:19502"/>
        <dbReference type="Rhea" id="RHEA-COMP:19512"/>
        <dbReference type="Rhea" id="RHEA-COMP:19522"/>
        <dbReference type="ChEBI" id="CHEBI:15378"/>
        <dbReference type="ChEBI" id="CHEBI:57525"/>
        <dbReference type="ChEBI" id="CHEBI:57683"/>
        <dbReference type="ChEBI" id="CHEBI:132522"/>
        <dbReference type="ChEBI" id="CHEBI:132523"/>
        <dbReference type="EC" id="2.4.1.256"/>
    </reaction>
    <physiologicalReaction direction="left-to-right" evidence="17">
        <dbReference type="Rhea" id="RHEA:29544"/>
    </physiologicalReaction>
</comment>
<keyword evidence="20" id="KW-1185">Reference proteome</keyword>
<comment type="pathway">
    <text evidence="2">Protein modification; protein glycosylation.</text>
</comment>
<evidence type="ECO:0000256" key="17">
    <source>
        <dbReference type="ARBA" id="ARBA00048064"/>
    </source>
</evidence>
<feature type="transmembrane region" description="Helical" evidence="18">
    <location>
        <begin position="322"/>
        <end position="341"/>
    </location>
</feature>
<keyword evidence="10 18" id="KW-1133">Transmembrane helix</keyword>
<keyword evidence="11 18" id="KW-0472">Membrane</keyword>
<feature type="transmembrane region" description="Helical" evidence="18">
    <location>
        <begin position="145"/>
        <end position="166"/>
    </location>
</feature>
<keyword evidence="6" id="KW-0328">Glycosyltransferase</keyword>
<evidence type="ECO:0000256" key="8">
    <source>
        <dbReference type="ARBA" id="ARBA00022692"/>
    </source>
</evidence>
<evidence type="ECO:0000313" key="20">
    <source>
        <dbReference type="Proteomes" id="UP001362899"/>
    </source>
</evidence>
<evidence type="ECO:0000256" key="1">
    <source>
        <dbReference type="ARBA" id="ARBA00004477"/>
    </source>
</evidence>
<evidence type="ECO:0000256" key="12">
    <source>
        <dbReference type="ARBA" id="ARBA00029647"/>
    </source>
</evidence>
<protein>
    <recommendedName>
        <fullName evidence="5">Dol-P-Glc:Glc(2)Man(9)GlcNAc(2)-PP-Dol alpha-1,2-glucosyltransferase</fullName>
        <ecNumber evidence="4">2.4.1.256</ecNumber>
    </recommendedName>
    <alternativeName>
        <fullName evidence="15">Alpha-1,2-glucosyltransferase ALG10-A</fullName>
    </alternativeName>
    <alternativeName>
        <fullName evidence="14">Alpha-2-glucosyltransferase ALG10</fullName>
    </alternativeName>
    <alternativeName>
        <fullName evidence="13">Asparagine-linked glycosylation protein 10</fullName>
    </alternativeName>
    <alternativeName>
        <fullName evidence="12">Dolichyl-phosphoglucose-dependent glucosyltransferase ALG10</fullName>
    </alternativeName>
</protein>
<dbReference type="PANTHER" id="PTHR12989:SF10">
    <property type="entry name" value="DOL-P-GLC:GLC(2)MAN(9)GLCNAC(2)-PP-DOL ALPHA-1,2-GLUCOSYLTRANSFERASE-RELATED"/>
    <property type="match status" value="1"/>
</dbReference>
<proteinExistence type="inferred from homology"/>
<dbReference type="GO" id="GO:0106073">
    <property type="term" value="F:dolichyl pyrophosphate Glc2Man9GlcNAc2 alpha-1,2-glucosyltransferase activity"/>
    <property type="evidence" value="ECO:0007669"/>
    <property type="project" value="UniProtKB-EC"/>
</dbReference>
<sequence>MVNATLWSTIHIGLNVVAVLAVNYYIQKPYMDEYFHINQTLAFASHGLKASWDPKITTPPGLYFIGLLCAAFFDPELRALRAVNSMATTLLYLQDTFPAYLIHGFPLYFFYTTLYYTDVWSMVLVLLGIAASFNHPFVAPGVLGLSLFFRQTNIIWACFAAGLYLVNNRTVVQCFKDWRAIISRWKMVIGYVGLVLAFCYFVYENGGVVLGDKSNHRSCFHAAQLLYYILFASFFSFPLSIKWLVRGNLFKKSQLVFAPIELGVIFLIIKYCTIVHPFVLADNRHYTFYIWRRLITPCQGYLMLPVYWVGYRWLRSTMDLRLARTWIYILAVCIVLIPTPLMEPRYYALPYLVWRLIIYNRESTNLENLWYALINIGTVSALCLTDTHFMW</sequence>
<evidence type="ECO:0000256" key="13">
    <source>
        <dbReference type="ARBA" id="ARBA00032069"/>
    </source>
</evidence>
<evidence type="ECO:0000256" key="18">
    <source>
        <dbReference type="SAM" id="Phobius"/>
    </source>
</evidence>
<dbReference type="PIRSF" id="PIRSF028810">
    <property type="entry name" value="Alpha1_2_glucosyltferase_Alg10"/>
    <property type="match status" value="1"/>
</dbReference>
<feature type="transmembrane region" description="Helical" evidence="18">
    <location>
        <begin position="6"/>
        <end position="26"/>
    </location>
</feature>
<comment type="caution">
    <text evidence="19">The sequence shown here is derived from an EMBL/GenBank/DDBJ whole genome shotgun (WGS) entry which is preliminary data.</text>
</comment>
<evidence type="ECO:0000256" key="5">
    <source>
        <dbReference type="ARBA" id="ARBA00018512"/>
    </source>
</evidence>
<evidence type="ECO:0000256" key="2">
    <source>
        <dbReference type="ARBA" id="ARBA00004922"/>
    </source>
</evidence>
<evidence type="ECO:0000256" key="7">
    <source>
        <dbReference type="ARBA" id="ARBA00022679"/>
    </source>
</evidence>
<keyword evidence="8 18" id="KW-0812">Transmembrane</keyword>